<dbReference type="Proteomes" id="UP000198263">
    <property type="component" value="Unassembled WGS sequence"/>
</dbReference>
<gene>
    <name evidence="1" type="ORF">AWB72_05448</name>
</gene>
<proteinExistence type="predicted"/>
<comment type="caution">
    <text evidence="1">The sequence shown here is derived from an EMBL/GenBank/DDBJ whole genome shotgun (WGS) entry which is preliminary data.</text>
</comment>
<dbReference type="RefSeq" id="WP_143754699.1">
    <property type="nucleotide sequence ID" value="NZ_FCNV02000021.1"/>
</dbReference>
<sequence>MDTWKKLLFMIIFASWMVISFAQPNISVVSVSIPPRNTWCAQTQIRSSDADSLDKYAATLQQALRKLDSTLISANARASGTPFLGGYTKLEGKDEGGKLLKTLSLDVCTVVSTSLPSPTTPDVTLHIEPQSNAIVTVCARASSDSCVADLRQAVAQQYPQLSIDEIGTWNWRMVSAKGSTVSEQNARDALTDSTSRPITLNPSTVVSGDISVPDPHVFRPFLSGSGNVTVTQFFPTDWVLVAIFPPPLPAAAAGH</sequence>
<reference evidence="1 2" key="1">
    <citation type="submission" date="2016-01" db="EMBL/GenBank/DDBJ databases">
        <authorList>
            <person name="Peeters C."/>
        </authorList>
    </citation>
    <scope>NUCLEOTIDE SEQUENCE [LARGE SCALE GENOMIC DNA]</scope>
    <source>
        <strain evidence="1">LMG 29315</strain>
    </source>
</reference>
<protein>
    <submittedName>
        <fullName evidence="1">Uncharacterized protein</fullName>
    </submittedName>
</protein>
<keyword evidence="2" id="KW-1185">Reference proteome</keyword>
<dbReference type="AlphaFoldDB" id="A0A658R4Z7"/>
<evidence type="ECO:0000313" key="1">
    <source>
        <dbReference type="EMBL" id="SAL51434.1"/>
    </source>
</evidence>
<name>A0A658R4Z7_9BURK</name>
<organism evidence="1 2">
    <name type="scientific">Caballeronia concitans</name>
    <dbReference type="NCBI Taxonomy" id="1777133"/>
    <lineage>
        <taxon>Bacteria</taxon>
        <taxon>Pseudomonadati</taxon>
        <taxon>Pseudomonadota</taxon>
        <taxon>Betaproteobacteria</taxon>
        <taxon>Burkholderiales</taxon>
        <taxon>Burkholderiaceae</taxon>
        <taxon>Caballeronia</taxon>
    </lineage>
</organism>
<dbReference type="EMBL" id="FCNV02000021">
    <property type="protein sequence ID" value="SAL51434.1"/>
    <property type="molecule type" value="Genomic_DNA"/>
</dbReference>
<accession>A0A658R4Z7</accession>
<evidence type="ECO:0000313" key="2">
    <source>
        <dbReference type="Proteomes" id="UP000198263"/>
    </source>
</evidence>